<dbReference type="EMBL" id="CP139960">
    <property type="protein sequence ID" value="WQD36661.1"/>
    <property type="molecule type" value="Genomic_DNA"/>
</dbReference>
<reference evidence="3 4" key="1">
    <citation type="submission" date="2023-12" db="EMBL/GenBank/DDBJ databases">
        <title>Genome sequencing and assembly of bacterial species from a model synthetic community.</title>
        <authorList>
            <person name="Hogle S.L."/>
        </authorList>
    </citation>
    <scope>NUCLEOTIDE SEQUENCE [LARGE SCALE GENOMIC DNA]</scope>
    <source>
        <strain evidence="3 4">HAMBI_3031</strain>
    </source>
</reference>
<dbReference type="EC" id="3.1.-.-" evidence="3"/>
<evidence type="ECO:0000259" key="2">
    <source>
        <dbReference type="SMART" id="SM00854"/>
    </source>
</evidence>
<dbReference type="RefSeq" id="WP_114790277.1">
    <property type="nucleotide sequence ID" value="NZ_CP139960.1"/>
</dbReference>
<name>A0ABZ0W0R9_9BACT</name>
<organism evidence="3 4">
    <name type="scientific">Niabella yanshanensis</name>
    <dbReference type="NCBI Taxonomy" id="577386"/>
    <lineage>
        <taxon>Bacteria</taxon>
        <taxon>Pseudomonadati</taxon>
        <taxon>Bacteroidota</taxon>
        <taxon>Chitinophagia</taxon>
        <taxon>Chitinophagales</taxon>
        <taxon>Chitinophagaceae</taxon>
        <taxon>Niabella</taxon>
    </lineage>
</organism>
<dbReference type="SMART" id="SM00854">
    <property type="entry name" value="PGA_cap"/>
    <property type="match status" value="1"/>
</dbReference>
<dbReference type="PANTHER" id="PTHR33393">
    <property type="entry name" value="POLYGLUTAMINE SYNTHESIS ACCESSORY PROTEIN RV0574C-RELATED"/>
    <property type="match status" value="1"/>
</dbReference>
<comment type="similarity">
    <text evidence="1">Belongs to the CapA family.</text>
</comment>
<dbReference type="PROSITE" id="PS51257">
    <property type="entry name" value="PROKAR_LIPOPROTEIN"/>
    <property type="match status" value="1"/>
</dbReference>
<evidence type="ECO:0000256" key="1">
    <source>
        <dbReference type="ARBA" id="ARBA00005662"/>
    </source>
</evidence>
<protein>
    <submittedName>
        <fullName evidence="3">CapA family protein</fullName>
        <ecNumber evidence="3">3.1.-.-</ecNumber>
    </submittedName>
</protein>
<gene>
    <name evidence="3" type="ORF">U0035_13385</name>
</gene>
<accession>A0ABZ0W0R9</accession>
<dbReference type="InterPro" id="IPR019079">
    <property type="entry name" value="Capsule_synth_CapA"/>
</dbReference>
<evidence type="ECO:0000313" key="4">
    <source>
        <dbReference type="Proteomes" id="UP001325680"/>
    </source>
</evidence>
<feature type="domain" description="Capsule synthesis protein CapA" evidence="2">
    <location>
        <begin position="39"/>
        <end position="280"/>
    </location>
</feature>
<keyword evidence="3" id="KW-0378">Hydrolase</keyword>
<dbReference type="CDD" id="cd07381">
    <property type="entry name" value="MPP_CapA"/>
    <property type="match status" value="1"/>
</dbReference>
<dbReference type="InterPro" id="IPR029052">
    <property type="entry name" value="Metallo-depent_PP-like"/>
</dbReference>
<dbReference type="Proteomes" id="UP001325680">
    <property type="component" value="Chromosome"/>
</dbReference>
<dbReference type="InterPro" id="IPR052169">
    <property type="entry name" value="CW_Biosynth-Accessory"/>
</dbReference>
<dbReference type="Pfam" id="PF09587">
    <property type="entry name" value="PGA_cap"/>
    <property type="match status" value="1"/>
</dbReference>
<dbReference type="PANTHER" id="PTHR33393:SF11">
    <property type="entry name" value="POLYGLUTAMINE SYNTHESIS ACCESSORY PROTEIN RV0574C-RELATED"/>
    <property type="match status" value="1"/>
</dbReference>
<proteinExistence type="inferred from homology"/>
<dbReference type="GO" id="GO:0016787">
    <property type="term" value="F:hydrolase activity"/>
    <property type="evidence" value="ECO:0007669"/>
    <property type="project" value="UniProtKB-KW"/>
</dbReference>
<dbReference type="Gene3D" id="3.60.21.10">
    <property type="match status" value="1"/>
</dbReference>
<sequence>MRNAAFLISLFLWCSCSQYPKAPIAGAAKPSQDKDSLISIIAVGDMMLGSNYPDSNRLPGRNILEKLKDTLRDADITIGNLEGVIADATTVSKKCKTGNNCHAFRMPPHFAAYFNDAGFDFLSIANNHSGDFGDEGIVQTKKALEEQGIAFSGLKNDCEIALLRKGSLTLAFIGVGHGGRHVYINDYRKISSVIKEAKELADIIVIFFHGGAEGVHAEAVLRKQETSFNENRGNVYEMAHHCIDEGADLVIGSGPHVTRGMEIYKEKLIAYSLGNFATYGNMSLHGPMGYAPLLKVYLNKKGHFVKGSVLPVIQKPGKTSHPAADSGRQAITKLQFLSKRDFPSSVLNINNDGFLTIKNF</sequence>
<dbReference type="SUPFAM" id="SSF56300">
    <property type="entry name" value="Metallo-dependent phosphatases"/>
    <property type="match status" value="1"/>
</dbReference>
<keyword evidence="4" id="KW-1185">Reference proteome</keyword>
<evidence type="ECO:0000313" key="3">
    <source>
        <dbReference type="EMBL" id="WQD36661.1"/>
    </source>
</evidence>